<name>A0A4Y2JAU7_ARAVE</name>
<proteinExistence type="predicted"/>
<keyword evidence="2" id="KW-1185">Reference proteome</keyword>
<dbReference type="AlphaFoldDB" id="A0A4Y2JAU7"/>
<dbReference type="EMBL" id="BGPR01003305">
    <property type="protein sequence ID" value="GBM86352.1"/>
    <property type="molecule type" value="Genomic_DNA"/>
</dbReference>
<evidence type="ECO:0000313" key="2">
    <source>
        <dbReference type="Proteomes" id="UP000499080"/>
    </source>
</evidence>
<sequence>MNEFDYPTNFLPGDGIIGDSFQPFLFEVWCLPHRMPRHCEATFRGIVKCHAISTTTVLVAVREVKPFELSRERSMSEKKITSSLIQLVGRRLT</sequence>
<dbReference type="Proteomes" id="UP000499080">
    <property type="component" value="Unassembled WGS sequence"/>
</dbReference>
<gene>
    <name evidence="1" type="ORF">AVEN_64232_1</name>
</gene>
<protein>
    <submittedName>
        <fullName evidence="1">Uncharacterized protein</fullName>
    </submittedName>
</protein>
<reference evidence="1 2" key="1">
    <citation type="journal article" date="2019" name="Sci. Rep.">
        <title>Orb-weaving spider Araneus ventricosus genome elucidates the spidroin gene catalogue.</title>
        <authorList>
            <person name="Kono N."/>
            <person name="Nakamura H."/>
            <person name="Ohtoshi R."/>
            <person name="Moran D.A.P."/>
            <person name="Shinohara A."/>
            <person name="Yoshida Y."/>
            <person name="Fujiwara M."/>
            <person name="Mori M."/>
            <person name="Tomita M."/>
            <person name="Arakawa K."/>
        </authorList>
    </citation>
    <scope>NUCLEOTIDE SEQUENCE [LARGE SCALE GENOMIC DNA]</scope>
</reference>
<comment type="caution">
    <text evidence="1">The sequence shown here is derived from an EMBL/GenBank/DDBJ whole genome shotgun (WGS) entry which is preliminary data.</text>
</comment>
<accession>A0A4Y2JAU7</accession>
<evidence type="ECO:0000313" key="1">
    <source>
        <dbReference type="EMBL" id="GBM86352.1"/>
    </source>
</evidence>
<organism evidence="1 2">
    <name type="scientific">Araneus ventricosus</name>
    <name type="common">Orbweaver spider</name>
    <name type="synonym">Epeira ventricosa</name>
    <dbReference type="NCBI Taxonomy" id="182803"/>
    <lineage>
        <taxon>Eukaryota</taxon>
        <taxon>Metazoa</taxon>
        <taxon>Ecdysozoa</taxon>
        <taxon>Arthropoda</taxon>
        <taxon>Chelicerata</taxon>
        <taxon>Arachnida</taxon>
        <taxon>Araneae</taxon>
        <taxon>Araneomorphae</taxon>
        <taxon>Entelegynae</taxon>
        <taxon>Araneoidea</taxon>
        <taxon>Araneidae</taxon>
        <taxon>Araneus</taxon>
    </lineage>
</organism>